<dbReference type="EC" id="4.2.99.18" evidence="2"/>
<evidence type="ECO:0000256" key="3">
    <source>
        <dbReference type="ARBA" id="ARBA00044632"/>
    </source>
</evidence>
<organism evidence="4 5">
    <name type="scientific">Capsulimonas corticalis</name>
    <dbReference type="NCBI Taxonomy" id="2219043"/>
    <lineage>
        <taxon>Bacteria</taxon>
        <taxon>Bacillati</taxon>
        <taxon>Armatimonadota</taxon>
        <taxon>Armatimonadia</taxon>
        <taxon>Capsulimonadales</taxon>
        <taxon>Capsulimonadaceae</taxon>
        <taxon>Capsulimonas</taxon>
    </lineage>
</organism>
<dbReference type="GO" id="GO:0034039">
    <property type="term" value="F:8-oxo-7,8-dihydroguanine DNA N-glycosylase activity"/>
    <property type="evidence" value="ECO:0007669"/>
    <property type="project" value="TreeGrafter"/>
</dbReference>
<accession>A0A402D3W1</accession>
<comment type="similarity">
    <text evidence="1">Belongs to the type-1 OGG1 family.</text>
</comment>
<reference evidence="4 5" key="1">
    <citation type="journal article" date="2019" name="Int. J. Syst. Evol. Microbiol.">
        <title>Capsulimonas corticalis gen. nov., sp. nov., an aerobic capsulated bacterium, of a novel bacterial order, Capsulimonadales ord. nov., of the class Armatimonadia of the phylum Armatimonadetes.</title>
        <authorList>
            <person name="Li J."/>
            <person name="Kudo C."/>
            <person name="Tonouchi A."/>
        </authorList>
    </citation>
    <scope>NUCLEOTIDE SEQUENCE [LARGE SCALE GENOMIC DNA]</scope>
    <source>
        <strain evidence="4 5">AX-7</strain>
    </source>
</reference>
<dbReference type="GO" id="GO:0140078">
    <property type="term" value="F:class I DNA-(apurinic or apyrimidinic site) endonuclease activity"/>
    <property type="evidence" value="ECO:0007669"/>
    <property type="project" value="UniProtKB-EC"/>
</dbReference>
<dbReference type="InterPro" id="IPR052054">
    <property type="entry name" value="Oxidative_DNA_repair_enzyme"/>
</dbReference>
<dbReference type="SUPFAM" id="SSF48150">
    <property type="entry name" value="DNA-glycosylase"/>
    <property type="match status" value="1"/>
</dbReference>
<dbReference type="GO" id="GO:0006285">
    <property type="term" value="P:base-excision repair, AP site formation"/>
    <property type="evidence" value="ECO:0007669"/>
    <property type="project" value="TreeGrafter"/>
</dbReference>
<dbReference type="InterPro" id="IPR011257">
    <property type="entry name" value="DNA_glycosylase"/>
</dbReference>
<dbReference type="OrthoDB" id="9798522at2"/>
<dbReference type="Pfam" id="PF00730">
    <property type="entry name" value="HhH-GPD"/>
    <property type="match status" value="1"/>
</dbReference>
<keyword evidence="5" id="KW-1185">Reference proteome</keyword>
<evidence type="ECO:0000256" key="2">
    <source>
        <dbReference type="ARBA" id="ARBA00012720"/>
    </source>
</evidence>
<proteinExistence type="inferred from homology"/>
<dbReference type="RefSeq" id="WP_119324185.1">
    <property type="nucleotide sequence ID" value="NZ_AP025739.1"/>
</dbReference>
<name>A0A402D3W1_9BACT</name>
<protein>
    <recommendedName>
        <fullName evidence="2">DNA-(apurinic or apyrimidinic site) lyase</fullName>
        <ecNumber evidence="2">4.2.99.18</ecNumber>
    </recommendedName>
</protein>
<dbReference type="SMART" id="SM00478">
    <property type="entry name" value="ENDO3c"/>
    <property type="match status" value="1"/>
</dbReference>
<dbReference type="InterPro" id="IPR003265">
    <property type="entry name" value="HhH-GPD_domain"/>
</dbReference>
<sequence>MLIEIPVAPDFSFHETVSSHGWRRLAPFHWDEEPAVLERIEALNDGSVVHLKIQSEGSTVIVATTSEETDGAEIARRVRRMLQLDLPIDEFHAYCATRPELAHIPGTLQGRMLRGSSLFEDVSKVIATSNTTWAQTIAMTDRLAAHFGSSLPSDPERHAFPTPQQIASVPFAEFAALAKMGYRNAYVHKIATDIAAGALDIESWQTAPLPADALRKHLLSLPGVGPYGAACLMLYLGKPAHVNVDSWARTLLGKELGRPVTDKEVYAYFEGYGEWRGLVYNFYPWKKDEAAEA</sequence>
<dbReference type="EMBL" id="AP025739">
    <property type="protein sequence ID" value="BDI29716.1"/>
    <property type="molecule type" value="Genomic_DNA"/>
</dbReference>
<dbReference type="PANTHER" id="PTHR10242">
    <property type="entry name" value="8-OXOGUANINE DNA GLYCOSYLASE"/>
    <property type="match status" value="1"/>
</dbReference>
<dbReference type="CDD" id="cd00056">
    <property type="entry name" value="ENDO3c"/>
    <property type="match status" value="1"/>
</dbReference>
<dbReference type="KEGG" id="ccot:CCAX7_17670"/>
<comment type="catalytic activity">
    <reaction evidence="3">
        <text>2'-deoxyribonucleotide-(2'-deoxyribose 5'-phosphate)-2'-deoxyribonucleotide-DNA = a 3'-end 2'-deoxyribonucleotide-(2,3-dehydro-2,3-deoxyribose 5'-phosphate)-DNA + a 5'-end 5'-phospho-2'-deoxyribonucleoside-DNA + H(+)</text>
        <dbReference type="Rhea" id="RHEA:66592"/>
        <dbReference type="Rhea" id="RHEA-COMP:13180"/>
        <dbReference type="Rhea" id="RHEA-COMP:16897"/>
        <dbReference type="Rhea" id="RHEA-COMP:17067"/>
        <dbReference type="ChEBI" id="CHEBI:15378"/>
        <dbReference type="ChEBI" id="CHEBI:136412"/>
        <dbReference type="ChEBI" id="CHEBI:157695"/>
        <dbReference type="ChEBI" id="CHEBI:167181"/>
        <dbReference type="EC" id="4.2.99.18"/>
    </reaction>
</comment>
<dbReference type="Gene3D" id="1.10.340.30">
    <property type="entry name" value="Hypothetical protein, domain 2"/>
    <property type="match status" value="1"/>
</dbReference>
<gene>
    <name evidence="4" type="ORF">CCAX7_17670</name>
</gene>
<dbReference type="Proteomes" id="UP000287394">
    <property type="component" value="Chromosome"/>
</dbReference>
<evidence type="ECO:0000256" key="1">
    <source>
        <dbReference type="ARBA" id="ARBA00010679"/>
    </source>
</evidence>
<dbReference type="AlphaFoldDB" id="A0A402D3W1"/>
<dbReference type="PANTHER" id="PTHR10242:SF4">
    <property type="entry name" value="OS07G0657600 PROTEIN"/>
    <property type="match status" value="1"/>
</dbReference>
<evidence type="ECO:0000313" key="5">
    <source>
        <dbReference type="Proteomes" id="UP000287394"/>
    </source>
</evidence>
<evidence type="ECO:0000313" key="4">
    <source>
        <dbReference type="EMBL" id="BDI29716.1"/>
    </source>
</evidence>